<comment type="caution">
    <text evidence="2">The sequence shown here is derived from an EMBL/GenBank/DDBJ whole genome shotgun (WGS) entry which is preliminary data.</text>
</comment>
<dbReference type="EMBL" id="SRPY01000328">
    <property type="protein sequence ID" value="KAG5925875.1"/>
    <property type="molecule type" value="Genomic_DNA"/>
</dbReference>
<reference evidence="2" key="1">
    <citation type="journal article" date="2020" name="bioRxiv">
        <title>Whole genome comparisons of ergot fungi reveals the divergence and evolution of species within the genus Claviceps are the result of varying mechanisms driving genome evolution and host range expansion.</title>
        <authorList>
            <person name="Wyka S.A."/>
            <person name="Mondo S.J."/>
            <person name="Liu M."/>
            <person name="Dettman J."/>
            <person name="Nalam V."/>
            <person name="Broders K.D."/>
        </authorList>
    </citation>
    <scope>NUCLEOTIDE SEQUENCE</scope>
    <source>
        <strain evidence="2">CCC 489</strain>
    </source>
</reference>
<protein>
    <submittedName>
        <fullName evidence="2">Uncharacterized protein</fullName>
    </submittedName>
</protein>
<evidence type="ECO:0000313" key="2">
    <source>
        <dbReference type="EMBL" id="KAG5925875.1"/>
    </source>
</evidence>
<feature type="chain" id="PRO_5035462360" evidence="1">
    <location>
        <begin position="22"/>
        <end position="118"/>
    </location>
</feature>
<proteinExistence type="predicted"/>
<dbReference type="Proteomes" id="UP000811619">
    <property type="component" value="Unassembled WGS sequence"/>
</dbReference>
<feature type="signal peptide" evidence="1">
    <location>
        <begin position="1"/>
        <end position="21"/>
    </location>
</feature>
<sequence length="118" mass="12324">MQFSTSAALVTMAVCAGQTLALCSPGALRGRGVTGMQCFPGDYPNIWYCGSSSLLVQYLPETNSVLTAASPIPVGFRVSCASRPAIKAAIRCDASSTGSMVLRCPKGDEVRLEAFQQG</sequence>
<organism evidence="2 3">
    <name type="scientific">Claviceps africana</name>
    <dbReference type="NCBI Taxonomy" id="83212"/>
    <lineage>
        <taxon>Eukaryota</taxon>
        <taxon>Fungi</taxon>
        <taxon>Dikarya</taxon>
        <taxon>Ascomycota</taxon>
        <taxon>Pezizomycotina</taxon>
        <taxon>Sordariomycetes</taxon>
        <taxon>Hypocreomycetidae</taxon>
        <taxon>Hypocreales</taxon>
        <taxon>Clavicipitaceae</taxon>
        <taxon>Claviceps</taxon>
    </lineage>
</organism>
<dbReference type="OrthoDB" id="10295320at2759"/>
<accession>A0A8K0JC67</accession>
<evidence type="ECO:0000256" key="1">
    <source>
        <dbReference type="SAM" id="SignalP"/>
    </source>
</evidence>
<dbReference type="AlphaFoldDB" id="A0A8K0JC67"/>
<keyword evidence="3" id="KW-1185">Reference proteome</keyword>
<keyword evidence="1" id="KW-0732">Signal</keyword>
<evidence type="ECO:0000313" key="3">
    <source>
        <dbReference type="Proteomes" id="UP000811619"/>
    </source>
</evidence>
<gene>
    <name evidence="2" type="ORF">E4U42_003852</name>
</gene>
<name>A0A8K0JC67_9HYPO</name>